<dbReference type="OrthoDB" id="9766672at2"/>
<dbReference type="Pfam" id="PF05036">
    <property type="entry name" value="SPOR"/>
    <property type="match status" value="1"/>
</dbReference>
<evidence type="ECO:0000313" key="2">
    <source>
        <dbReference type="EMBL" id="PTR18883.1"/>
    </source>
</evidence>
<comment type="caution">
    <text evidence="2">The sequence shown here is derived from an EMBL/GenBank/DDBJ whole genome shotgun (WGS) entry which is preliminary data.</text>
</comment>
<keyword evidence="3" id="KW-1185">Reference proteome</keyword>
<proteinExistence type="predicted"/>
<dbReference type="AlphaFoldDB" id="A0A2T5K8Z3"/>
<dbReference type="InterPro" id="IPR007730">
    <property type="entry name" value="SPOR-like_dom"/>
</dbReference>
<dbReference type="EMBL" id="QAOT01000006">
    <property type="protein sequence ID" value="PTR18883.1"/>
    <property type="molecule type" value="Genomic_DNA"/>
</dbReference>
<evidence type="ECO:0000313" key="3">
    <source>
        <dbReference type="Proteomes" id="UP000244060"/>
    </source>
</evidence>
<gene>
    <name evidence="2" type="ORF">C8J28_10631</name>
</gene>
<dbReference type="InterPro" id="IPR036680">
    <property type="entry name" value="SPOR-like_sf"/>
</dbReference>
<dbReference type="GO" id="GO:0042834">
    <property type="term" value="F:peptidoglycan binding"/>
    <property type="evidence" value="ECO:0007669"/>
    <property type="project" value="InterPro"/>
</dbReference>
<dbReference type="SUPFAM" id="SSF110997">
    <property type="entry name" value="Sporulation related repeat"/>
    <property type="match status" value="1"/>
</dbReference>
<feature type="domain" description="SPOR" evidence="1">
    <location>
        <begin position="182"/>
        <end position="260"/>
    </location>
</feature>
<dbReference type="Proteomes" id="UP000244060">
    <property type="component" value="Unassembled WGS sequence"/>
</dbReference>
<sequence length="260" mass="26303">MSHPGVRNLIFTAAAGLALMGCDTMRQATGMDGGEGSPAVAAPGVPVGADVEAPQAYQTTDRALWDGRPSLGGIWVAASDVKTPERVLMVNPANGRSVKGALFRRERENPGPKLQLSSDAAEALGLLAGQPATIRVTALRRKEAPPAGAAAPAPVATPAASAPAVAAPVAAPAVAATVTAPAPVSGGRTIRVGTFSQPDNARRASDRLNEGGVNARVAEARQGDRSFWTVLAGPATPADAPSLLAKVKGLGFQDAYLLAR</sequence>
<protein>
    <submittedName>
        <fullName evidence="2">Sporulation related protein</fullName>
    </submittedName>
</protein>
<dbReference type="PROSITE" id="PS51257">
    <property type="entry name" value="PROKAR_LIPOPROTEIN"/>
    <property type="match status" value="1"/>
</dbReference>
<reference evidence="2 3" key="1">
    <citation type="submission" date="2018-04" db="EMBL/GenBank/DDBJ databases">
        <title>Genomic Encyclopedia of Type Strains, Phase III (KMG-III): the genomes of soil and plant-associated and newly described type strains.</title>
        <authorList>
            <person name="Whitman W."/>
        </authorList>
    </citation>
    <scope>NUCLEOTIDE SEQUENCE [LARGE SCALE GENOMIC DNA]</scope>
    <source>
        <strain evidence="2 3">KA25</strain>
    </source>
</reference>
<dbReference type="PROSITE" id="PS51724">
    <property type="entry name" value="SPOR"/>
    <property type="match status" value="1"/>
</dbReference>
<name>A0A2T5K8Z3_9RHOB</name>
<dbReference type="RefSeq" id="WP_108220751.1">
    <property type="nucleotide sequence ID" value="NZ_CP090021.1"/>
</dbReference>
<evidence type="ECO:0000259" key="1">
    <source>
        <dbReference type="PROSITE" id="PS51724"/>
    </source>
</evidence>
<organism evidence="2 3">
    <name type="scientific">Cereibacter azotoformans</name>
    <dbReference type="NCBI Taxonomy" id="43057"/>
    <lineage>
        <taxon>Bacteria</taxon>
        <taxon>Pseudomonadati</taxon>
        <taxon>Pseudomonadota</taxon>
        <taxon>Alphaproteobacteria</taxon>
        <taxon>Rhodobacterales</taxon>
        <taxon>Paracoccaceae</taxon>
        <taxon>Cereibacter</taxon>
    </lineage>
</organism>
<dbReference type="Gene3D" id="3.30.70.1070">
    <property type="entry name" value="Sporulation related repeat"/>
    <property type="match status" value="1"/>
</dbReference>
<accession>A0A2T5K8Z3</accession>